<evidence type="ECO:0000259" key="7">
    <source>
        <dbReference type="Pfam" id="PF03168"/>
    </source>
</evidence>
<name>A0A5N6RJD6_9ROSI</name>
<keyword evidence="3 6" id="KW-1133">Transmembrane helix</keyword>
<dbReference type="EMBL" id="CM017327">
    <property type="protein sequence ID" value="KAE8099632.1"/>
    <property type="molecule type" value="Genomic_DNA"/>
</dbReference>
<evidence type="ECO:0000256" key="6">
    <source>
        <dbReference type="SAM" id="Phobius"/>
    </source>
</evidence>
<protein>
    <recommendedName>
        <fullName evidence="7">Late embryogenesis abundant protein LEA-2 subgroup domain-containing protein</fullName>
    </recommendedName>
</protein>
<keyword evidence="2 6" id="KW-0812">Transmembrane</keyword>
<dbReference type="PANTHER" id="PTHR31415:SF174">
    <property type="entry name" value="NDR1_HIN1-LIKE PROTEIN 10"/>
    <property type="match status" value="1"/>
</dbReference>
<feature type="domain" description="Late embryogenesis abundant protein LEA-2 subgroup" evidence="7">
    <location>
        <begin position="84"/>
        <end position="180"/>
    </location>
</feature>
<sequence>MAEKQTEGDLDLEASISRPSKSEDHMSPTEKSLPILFAVVIAGFFLLYSFSTSSLKVHVTDASLAQFNHTTNNGQLHYNLALNISIRNPNTMIGLFYDTIEAKGYYQDRIFGNVSLPVFYQGHKNRSVLSPVFHGQRLFWLTNSEISNFDSETSDGVYSFELILVLKGTAKAEYWFKTAHFQLAYVCALQVPLTSTGKSADQTTPCQCYYF</sequence>
<reference evidence="8 9" key="1">
    <citation type="submission" date="2019-06" db="EMBL/GenBank/DDBJ databases">
        <title>A chromosomal-level reference genome of Carpinus fangiana (Coryloideae, Betulaceae).</title>
        <authorList>
            <person name="Yang X."/>
            <person name="Wang Z."/>
            <person name="Zhang L."/>
            <person name="Hao G."/>
            <person name="Liu J."/>
            <person name="Yang Y."/>
        </authorList>
    </citation>
    <scope>NUCLEOTIDE SEQUENCE [LARGE SCALE GENOMIC DNA]</scope>
    <source>
        <strain evidence="8">Cfa_2016G</strain>
        <tissue evidence="8">Leaf</tissue>
    </source>
</reference>
<dbReference type="AlphaFoldDB" id="A0A5N6RJD6"/>
<feature type="region of interest" description="Disordered" evidence="5">
    <location>
        <begin position="1"/>
        <end position="28"/>
    </location>
</feature>
<evidence type="ECO:0000256" key="4">
    <source>
        <dbReference type="ARBA" id="ARBA00023136"/>
    </source>
</evidence>
<dbReference type="InterPro" id="IPR044839">
    <property type="entry name" value="NDR1-like"/>
</dbReference>
<dbReference type="Pfam" id="PF03168">
    <property type="entry name" value="LEA_2"/>
    <property type="match status" value="1"/>
</dbReference>
<evidence type="ECO:0000313" key="8">
    <source>
        <dbReference type="EMBL" id="KAE8099632.1"/>
    </source>
</evidence>
<dbReference type="InterPro" id="IPR004864">
    <property type="entry name" value="LEA_2"/>
</dbReference>
<proteinExistence type="predicted"/>
<evidence type="ECO:0000313" key="9">
    <source>
        <dbReference type="Proteomes" id="UP000327013"/>
    </source>
</evidence>
<evidence type="ECO:0000256" key="1">
    <source>
        <dbReference type="ARBA" id="ARBA00004167"/>
    </source>
</evidence>
<dbReference type="GO" id="GO:0009506">
    <property type="term" value="C:plasmodesma"/>
    <property type="evidence" value="ECO:0007669"/>
    <property type="project" value="TreeGrafter"/>
</dbReference>
<dbReference type="GO" id="GO:0098542">
    <property type="term" value="P:defense response to other organism"/>
    <property type="evidence" value="ECO:0007669"/>
    <property type="project" value="InterPro"/>
</dbReference>
<evidence type="ECO:0000256" key="5">
    <source>
        <dbReference type="SAM" id="MobiDB-lite"/>
    </source>
</evidence>
<dbReference type="Proteomes" id="UP000327013">
    <property type="component" value="Chromosome 7"/>
</dbReference>
<gene>
    <name evidence="8" type="ORF">FH972_017597</name>
</gene>
<evidence type="ECO:0000256" key="3">
    <source>
        <dbReference type="ARBA" id="ARBA00022989"/>
    </source>
</evidence>
<keyword evidence="9" id="KW-1185">Reference proteome</keyword>
<accession>A0A5N6RJD6</accession>
<comment type="subcellular location">
    <subcellularLocation>
        <location evidence="1">Membrane</location>
        <topology evidence="1">Single-pass membrane protein</topology>
    </subcellularLocation>
</comment>
<dbReference type="GO" id="GO:0005886">
    <property type="term" value="C:plasma membrane"/>
    <property type="evidence" value="ECO:0007669"/>
    <property type="project" value="TreeGrafter"/>
</dbReference>
<dbReference type="OrthoDB" id="1889094at2759"/>
<organism evidence="8 9">
    <name type="scientific">Carpinus fangiana</name>
    <dbReference type="NCBI Taxonomy" id="176857"/>
    <lineage>
        <taxon>Eukaryota</taxon>
        <taxon>Viridiplantae</taxon>
        <taxon>Streptophyta</taxon>
        <taxon>Embryophyta</taxon>
        <taxon>Tracheophyta</taxon>
        <taxon>Spermatophyta</taxon>
        <taxon>Magnoliopsida</taxon>
        <taxon>eudicotyledons</taxon>
        <taxon>Gunneridae</taxon>
        <taxon>Pentapetalae</taxon>
        <taxon>rosids</taxon>
        <taxon>fabids</taxon>
        <taxon>Fagales</taxon>
        <taxon>Betulaceae</taxon>
        <taxon>Carpinus</taxon>
    </lineage>
</organism>
<dbReference type="PANTHER" id="PTHR31415">
    <property type="entry name" value="OS05G0367900 PROTEIN"/>
    <property type="match status" value="1"/>
</dbReference>
<feature type="transmembrane region" description="Helical" evidence="6">
    <location>
        <begin position="32"/>
        <end position="50"/>
    </location>
</feature>
<keyword evidence="4 6" id="KW-0472">Membrane</keyword>
<evidence type="ECO:0000256" key="2">
    <source>
        <dbReference type="ARBA" id="ARBA00022692"/>
    </source>
</evidence>